<name>A0A9P6J019_MORAP</name>
<evidence type="ECO:0000313" key="2">
    <source>
        <dbReference type="Proteomes" id="UP000738359"/>
    </source>
</evidence>
<dbReference type="EMBL" id="JAAAHY010000876">
    <property type="protein sequence ID" value="KAF9955911.1"/>
    <property type="molecule type" value="Genomic_DNA"/>
</dbReference>
<accession>A0A9P6J019</accession>
<protein>
    <submittedName>
        <fullName evidence="1">Uncharacterized protein</fullName>
    </submittedName>
</protein>
<gene>
    <name evidence="1" type="ORF">BGZ70_010076</name>
</gene>
<sequence>MAVTENIWSSNIRSSNIRSSNAAFRGVINDGNSFDASSPCILEVFLIASLCSRAKFNRSDVPISER</sequence>
<dbReference type="Proteomes" id="UP000738359">
    <property type="component" value="Unassembled WGS sequence"/>
</dbReference>
<reference evidence="1" key="1">
    <citation type="journal article" date="2020" name="Fungal Divers.">
        <title>Resolving the Mortierellaceae phylogeny through synthesis of multi-gene phylogenetics and phylogenomics.</title>
        <authorList>
            <person name="Vandepol N."/>
            <person name="Liber J."/>
            <person name="Desiro A."/>
            <person name="Na H."/>
            <person name="Kennedy M."/>
            <person name="Barry K."/>
            <person name="Grigoriev I.V."/>
            <person name="Miller A.N."/>
            <person name="O'Donnell K."/>
            <person name="Stajich J.E."/>
            <person name="Bonito G."/>
        </authorList>
    </citation>
    <scope>NUCLEOTIDE SEQUENCE</scope>
    <source>
        <strain evidence="1">CK1249</strain>
    </source>
</reference>
<proteinExistence type="predicted"/>
<evidence type="ECO:0000313" key="1">
    <source>
        <dbReference type="EMBL" id="KAF9955911.1"/>
    </source>
</evidence>
<dbReference type="AlphaFoldDB" id="A0A9P6J019"/>
<comment type="caution">
    <text evidence="1">The sequence shown here is derived from an EMBL/GenBank/DDBJ whole genome shotgun (WGS) entry which is preliminary data.</text>
</comment>
<dbReference type="OrthoDB" id="158672at2759"/>
<keyword evidence="2" id="KW-1185">Reference proteome</keyword>
<organism evidence="1 2">
    <name type="scientific">Mortierella alpina</name>
    <name type="common">Oleaginous fungus</name>
    <name type="synonym">Mortierella renispora</name>
    <dbReference type="NCBI Taxonomy" id="64518"/>
    <lineage>
        <taxon>Eukaryota</taxon>
        <taxon>Fungi</taxon>
        <taxon>Fungi incertae sedis</taxon>
        <taxon>Mucoromycota</taxon>
        <taxon>Mortierellomycotina</taxon>
        <taxon>Mortierellomycetes</taxon>
        <taxon>Mortierellales</taxon>
        <taxon>Mortierellaceae</taxon>
        <taxon>Mortierella</taxon>
    </lineage>
</organism>